<keyword evidence="6 13" id="KW-0418">Kinase</keyword>
<dbReference type="GO" id="GO:0016301">
    <property type="term" value="F:kinase activity"/>
    <property type="evidence" value="ECO:0007669"/>
    <property type="project" value="UniProtKB-KW"/>
</dbReference>
<feature type="transmembrane region" description="Helical" evidence="10">
    <location>
        <begin position="104"/>
        <end position="123"/>
    </location>
</feature>
<evidence type="ECO:0000313" key="13">
    <source>
        <dbReference type="EMBL" id="GAA4986803.1"/>
    </source>
</evidence>
<evidence type="ECO:0000259" key="12">
    <source>
        <dbReference type="Pfam" id="PF07730"/>
    </source>
</evidence>
<dbReference type="InterPro" id="IPR003594">
    <property type="entry name" value="HATPase_dom"/>
</dbReference>
<evidence type="ECO:0000313" key="14">
    <source>
        <dbReference type="Proteomes" id="UP001500466"/>
    </source>
</evidence>
<evidence type="ECO:0000256" key="5">
    <source>
        <dbReference type="ARBA" id="ARBA00022741"/>
    </source>
</evidence>
<dbReference type="Pfam" id="PF07730">
    <property type="entry name" value="HisKA_3"/>
    <property type="match status" value="1"/>
</dbReference>
<name>A0ABP9I454_9ACTN</name>
<protein>
    <recommendedName>
        <fullName evidence="2">histidine kinase</fullName>
        <ecNumber evidence="2">2.7.13.3</ecNumber>
    </recommendedName>
</protein>
<evidence type="ECO:0000256" key="9">
    <source>
        <dbReference type="SAM" id="MobiDB-lite"/>
    </source>
</evidence>
<evidence type="ECO:0000256" key="3">
    <source>
        <dbReference type="ARBA" id="ARBA00022553"/>
    </source>
</evidence>
<evidence type="ECO:0000256" key="7">
    <source>
        <dbReference type="ARBA" id="ARBA00022840"/>
    </source>
</evidence>
<dbReference type="InterPro" id="IPR050482">
    <property type="entry name" value="Sensor_HK_TwoCompSys"/>
</dbReference>
<dbReference type="InterPro" id="IPR011712">
    <property type="entry name" value="Sig_transdc_His_kin_sub3_dim/P"/>
</dbReference>
<dbReference type="CDD" id="cd16917">
    <property type="entry name" value="HATPase_UhpB-NarQ-NarX-like"/>
    <property type="match status" value="1"/>
</dbReference>
<evidence type="ECO:0000259" key="11">
    <source>
        <dbReference type="Pfam" id="PF02518"/>
    </source>
</evidence>
<evidence type="ECO:0000256" key="4">
    <source>
        <dbReference type="ARBA" id="ARBA00022679"/>
    </source>
</evidence>
<dbReference type="PANTHER" id="PTHR24421:SF10">
    <property type="entry name" value="NITRATE_NITRITE SENSOR PROTEIN NARQ"/>
    <property type="match status" value="1"/>
</dbReference>
<dbReference type="RefSeq" id="WP_345679522.1">
    <property type="nucleotide sequence ID" value="NZ_BAABHS010000032.1"/>
</dbReference>
<dbReference type="EC" id="2.7.13.3" evidence="2"/>
<keyword evidence="10" id="KW-0472">Membrane</keyword>
<evidence type="ECO:0000256" key="8">
    <source>
        <dbReference type="ARBA" id="ARBA00023012"/>
    </source>
</evidence>
<accession>A0ABP9I454</accession>
<gene>
    <name evidence="13" type="ORF">GCM10023205_66820</name>
</gene>
<keyword evidence="10" id="KW-1133">Transmembrane helix</keyword>
<dbReference type="Gene3D" id="1.20.5.1930">
    <property type="match status" value="1"/>
</dbReference>
<dbReference type="PANTHER" id="PTHR24421">
    <property type="entry name" value="NITRATE/NITRITE SENSOR PROTEIN NARX-RELATED"/>
    <property type="match status" value="1"/>
</dbReference>
<evidence type="ECO:0000256" key="1">
    <source>
        <dbReference type="ARBA" id="ARBA00000085"/>
    </source>
</evidence>
<keyword evidence="3" id="KW-0597">Phosphoprotein</keyword>
<feature type="transmembrane region" description="Helical" evidence="10">
    <location>
        <begin position="38"/>
        <end position="55"/>
    </location>
</feature>
<evidence type="ECO:0000256" key="6">
    <source>
        <dbReference type="ARBA" id="ARBA00022777"/>
    </source>
</evidence>
<keyword evidence="7" id="KW-0067">ATP-binding</keyword>
<dbReference type="InterPro" id="IPR036890">
    <property type="entry name" value="HATPase_C_sf"/>
</dbReference>
<feature type="region of interest" description="Disordered" evidence="9">
    <location>
        <begin position="391"/>
        <end position="425"/>
    </location>
</feature>
<reference evidence="14" key="1">
    <citation type="journal article" date="2019" name="Int. J. Syst. Evol. Microbiol.">
        <title>The Global Catalogue of Microorganisms (GCM) 10K type strain sequencing project: providing services to taxonomists for standard genome sequencing and annotation.</title>
        <authorList>
            <consortium name="The Broad Institute Genomics Platform"/>
            <consortium name="The Broad Institute Genome Sequencing Center for Infectious Disease"/>
            <person name="Wu L."/>
            <person name="Ma J."/>
        </authorList>
    </citation>
    <scope>NUCLEOTIDE SEQUENCE [LARGE SCALE GENOMIC DNA]</scope>
    <source>
        <strain evidence="14">JCM 17986</strain>
    </source>
</reference>
<dbReference type="Pfam" id="PF02518">
    <property type="entry name" value="HATPase_c"/>
    <property type="match status" value="1"/>
</dbReference>
<proteinExistence type="predicted"/>
<feature type="domain" description="Histidine kinase/HSP90-like ATPase" evidence="11">
    <location>
        <begin position="295"/>
        <end position="386"/>
    </location>
</feature>
<evidence type="ECO:0000256" key="10">
    <source>
        <dbReference type="SAM" id="Phobius"/>
    </source>
</evidence>
<keyword evidence="5" id="KW-0547">Nucleotide-binding</keyword>
<feature type="transmembrane region" description="Helical" evidence="10">
    <location>
        <begin position="129"/>
        <end position="148"/>
    </location>
</feature>
<keyword evidence="4" id="KW-0808">Transferase</keyword>
<dbReference type="Proteomes" id="UP001500466">
    <property type="component" value="Unassembled WGS sequence"/>
</dbReference>
<organism evidence="13 14">
    <name type="scientific">Yinghuangia aomiensis</name>
    <dbReference type="NCBI Taxonomy" id="676205"/>
    <lineage>
        <taxon>Bacteria</taxon>
        <taxon>Bacillati</taxon>
        <taxon>Actinomycetota</taxon>
        <taxon>Actinomycetes</taxon>
        <taxon>Kitasatosporales</taxon>
        <taxon>Streptomycetaceae</taxon>
        <taxon>Yinghuangia</taxon>
    </lineage>
</organism>
<dbReference type="SUPFAM" id="SSF55874">
    <property type="entry name" value="ATPase domain of HSP90 chaperone/DNA topoisomerase II/histidine kinase"/>
    <property type="match status" value="1"/>
</dbReference>
<dbReference type="EMBL" id="BAABHS010000032">
    <property type="protein sequence ID" value="GAA4986803.1"/>
    <property type="molecule type" value="Genomic_DNA"/>
</dbReference>
<sequence>MKSLREQASRASADALLALAFAFGSAGAALRWPGDRPTDGLGIALLMAANLLVAFRRWRAGWTLVAVVAVILPYHILGYRHEAAVPGALLALGSFAAEVQRTKALLVGLGLAVIGLSSMIYIQDGRIDAGHLGAAGWIFASAVAGQAWRANKNYVGSIIDRAERAERTREEEALRRVAEERVRIARDLHDVLAHSITLIGVQAGVAAHLARQPQPEGPVLADALETIADSCRAAREEVRATLRVLRDEGEEPEHGAVPGLSGLADLADAVRATGLEVALAVRVEPGEVGPAVGVAAYRIVQEALTNVVRHAKADRVRVDAVREGGMLRLTVVDDGVGALARHGEAADGPGGFGILGMSERARSVGGMVSAWPGEDGGFRVEAWLPVGDAEPEENAVPRVGRAGAVPPSRPGAATAPVSPRDPEVR</sequence>
<feature type="domain" description="Signal transduction histidine kinase subgroup 3 dimerisation and phosphoacceptor" evidence="12">
    <location>
        <begin position="180"/>
        <end position="248"/>
    </location>
</feature>
<keyword evidence="14" id="KW-1185">Reference proteome</keyword>
<evidence type="ECO:0000256" key="2">
    <source>
        <dbReference type="ARBA" id="ARBA00012438"/>
    </source>
</evidence>
<keyword evidence="8" id="KW-0902">Two-component regulatory system</keyword>
<comment type="catalytic activity">
    <reaction evidence="1">
        <text>ATP + protein L-histidine = ADP + protein N-phospho-L-histidine.</text>
        <dbReference type="EC" id="2.7.13.3"/>
    </reaction>
</comment>
<comment type="caution">
    <text evidence="13">The sequence shown here is derived from an EMBL/GenBank/DDBJ whole genome shotgun (WGS) entry which is preliminary data.</text>
</comment>
<dbReference type="Gene3D" id="3.30.565.10">
    <property type="entry name" value="Histidine kinase-like ATPase, C-terminal domain"/>
    <property type="match status" value="1"/>
</dbReference>
<keyword evidence="10" id="KW-0812">Transmembrane</keyword>
<feature type="transmembrane region" description="Helical" evidence="10">
    <location>
        <begin position="60"/>
        <end position="77"/>
    </location>
</feature>